<keyword evidence="2" id="KW-1185">Reference proteome</keyword>
<reference evidence="1 2" key="1">
    <citation type="journal article" date="2015" name="PLoS Pathog.">
        <title>Leptomonas seymouri: Adaptations to the Dixenous Life Cycle Analyzed by Genome Sequencing, Transcriptome Profiling and Co-infection with Leishmania donovani.</title>
        <authorList>
            <person name="Kraeva N."/>
            <person name="Butenko A."/>
            <person name="Hlavacova J."/>
            <person name="Kostygov A."/>
            <person name="Myskova J."/>
            <person name="Grybchuk D."/>
            <person name="Lestinova T."/>
            <person name="Votypka J."/>
            <person name="Volf P."/>
            <person name="Opperdoes F."/>
            <person name="Flegontov P."/>
            <person name="Lukes J."/>
            <person name="Yurchenko V."/>
        </authorList>
    </citation>
    <scope>NUCLEOTIDE SEQUENCE [LARGE SCALE GENOMIC DNA]</scope>
    <source>
        <strain evidence="1 2">ATCC 30220</strain>
    </source>
</reference>
<evidence type="ECO:0000313" key="1">
    <source>
        <dbReference type="EMBL" id="KPI82601.1"/>
    </source>
</evidence>
<dbReference type="AlphaFoldDB" id="A0A0N1I0N4"/>
<evidence type="ECO:0000313" key="2">
    <source>
        <dbReference type="Proteomes" id="UP000038009"/>
    </source>
</evidence>
<gene>
    <name evidence="1" type="ORF">ABL78_8389</name>
</gene>
<dbReference type="VEuPathDB" id="TriTrypDB:Lsey_0697_0010"/>
<dbReference type="EMBL" id="LJSK01000696">
    <property type="protein sequence ID" value="KPI82601.1"/>
    <property type="molecule type" value="Genomic_DNA"/>
</dbReference>
<accession>A0A0N1I0N4</accession>
<sequence length="101" mass="10842">MTFDRVEPAPEGASTPTFSANYHYTWSKVVTAAAEVDAESSAQDAATEAAAPAMARVQEAPLPRLISTVVRSLADITNETVIYLSYTRRWYASLSSVVAAT</sequence>
<name>A0A0N1I0N4_LEPSE</name>
<comment type="caution">
    <text evidence="1">The sequence shown here is derived from an EMBL/GenBank/DDBJ whole genome shotgun (WGS) entry which is preliminary data.</text>
</comment>
<protein>
    <submittedName>
        <fullName evidence="1">Uncharacterized protein</fullName>
    </submittedName>
</protein>
<organism evidence="1 2">
    <name type="scientific">Leptomonas seymouri</name>
    <dbReference type="NCBI Taxonomy" id="5684"/>
    <lineage>
        <taxon>Eukaryota</taxon>
        <taxon>Discoba</taxon>
        <taxon>Euglenozoa</taxon>
        <taxon>Kinetoplastea</taxon>
        <taxon>Metakinetoplastina</taxon>
        <taxon>Trypanosomatida</taxon>
        <taxon>Trypanosomatidae</taxon>
        <taxon>Leishmaniinae</taxon>
        <taxon>Leptomonas</taxon>
    </lineage>
</organism>
<dbReference type="Proteomes" id="UP000038009">
    <property type="component" value="Unassembled WGS sequence"/>
</dbReference>
<proteinExistence type="predicted"/>